<protein>
    <submittedName>
        <fullName evidence="2">tRNA threonylcarbamoyladenosine biosynthesis protein TsaB</fullName>
    </submittedName>
</protein>
<keyword evidence="3" id="KW-1185">Reference proteome</keyword>
<sequence length="223" mass="24853">MAYILNIETATKNCSVSVAKDGEIVAFKELNEGGFSHAEKLHQFISDVINETNITFSNLKAIAVSKGPGSYTGLRIGVSAAKGLCFALDIPLISVNTLQSLAESVIISEGYKIPMLDARRMEVYSAVYDEQNNLKEEVTATIVSEDSFLNFLEKNTVYFFGDGADKCREILTHKNAIFIDNKFPSAKEMGKLSYLKYKKSDIENVAYFEPFYLKDFMVTTSKK</sequence>
<dbReference type="SUPFAM" id="SSF53067">
    <property type="entry name" value="Actin-like ATPase domain"/>
    <property type="match status" value="2"/>
</dbReference>
<dbReference type="PANTHER" id="PTHR11735">
    <property type="entry name" value="TRNA N6-ADENOSINE THREONYLCARBAMOYLTRANSFERASE"/>
    <property type="match status" value="1"/>
</dbReference>
<proteinExistence type="predicted"/>
<dbReference type="RefSeq" id="WP_090227553.1">
    <property type="nucleotide sequence ID" value="NZ_FOZP01000006.1"/>
</dbReference>
<dbReference type="Proteomes" id="UP000199312">
    <property type="component" value="Unassembled WGS sequence"/>
</dbReference>
<evidence type="ECO:0000259" key="1">
    <source>
        <dbReference type="Pfam" id="PF00814"/>
    </source>
</evidence>
<dbReference type="GO" id="GO:0002949">
    <property type="term" value="P:tRNA threonylcarbamoyladenosine modification"/>
    <property type="evidence" value="ECO:0007669"/>
    <property type="project" value="InterPro"/>
</dbReference>
<dbReference type="Pfam" id="PF00814">
    <property type="entry name" value="TsaD"/>
    <property type="match status" value="1"/>
</dbReference>
<dbReference type="InterPro" id="IPR000905">
    <property type="entry name" value="Gcp-like_dom"/>
</dbReference>
<dbReference type="CDD" id="cd24032">
    <property type="entry name" value="ASKHA_NBD_TsaB"/>
    <property type="match status" value="1"/>
</dbReference>
<organism evidence="2 3">
    <name type="scientific">Lutibacter maritimus</name>
    <dbReference type="NCBI Taxonomy" id="593133"/>
    <lineage>
        <taxon>Bacteria</taxon>
        <taxon>Pseudomonadati</taxon>
        <taxon>Bacteroidota</taxon>
        <taxon>Flavobacteriia</taxon>
        <taxon>Flavobacteriales</taxon>
        <taxon>Flavobacteriaceae</taxon>
        <taxon>Lutibacter</taxon>
    </lineage>
</organism>
<name>A0A1I6RKG4_9FLAO</name>
<accession>A0A1I6RKG4</accession>
<dbReference type="EMBL" id="FOZP01000006">
    <property type="protein sequence ID" value="SFS65134.1"/>
    <property type="molecule type" value="Genomic_DNA"/>
</dbReference>
<dbReference type="NCBIfam" id="TIGR03725">
    <property type="entry name" value="T6A_YeaZ"/>
    <property type="match status" value="1"/>
</dbReference>
<dbReference type="Gene3D" id="3.30.420.40">
    <property type="match status" value="2"/>
</dbReference>
<dbReference type="STRING" id="593133.SAMN04488006_2565"/>
<dbReference type="OrthoDB" id="9784166at2"/>
<evidence type="ECO:0000313" key="2">
    <source>
        <dbReference type="EMBL" id="SFS65134.1"/>
    </source>
</evidence>
<dbReference type="AlphaFoldDB" id="A0A1I6RKG4"/>
<feature type="domain" description="Gcp-like" evidence="1">
    <location>
        <begin position="36"/>
        <end position="192"/>
    </location>
</feature>
<gene>
    <name evidence="2" type="ORF">SAMN04488006_2565</name>
</gene>
<dbReference type="InterPro" id="IPR043129">
    <property type="entry name" value="ATPase_NBD"/>
</dbReference>
<evidence type="ECO:0000313" key="3">
    <source>
        <dbReference type="Proteomes" id="UP000199312"/>
    </source>
</evidence>
<dbReference type="InterPro" id="IPR022496">
    <property type="entry name" value="T6A_TsaB"/>
</dbReference>
<dbReference type="PANTHER" id="PTHR11735:SF11">
    <property type="entry name" value="TRNA THREONYLCARBAMOYLADENOSINE BIOSYNTHESIS PROTEIN TSAB"/>
    <property type="match status" value="1"/>
</dbReference>
<reference evidence="3" key="1">
    <citation type="submission" date="2016-10" db="EMBL/GenBank/DDBJ databases">
        <authorList>
            <person name="Varghese N."/>
            <person name="Submissions S."/>
        </authorList>
    </citation>
    <scope>NUCLEOTIDE SEQUENCE [LARGE SCALE GENOMIC DNA]</scope>
    <source>
        <strain evidence="3">DSM 24450</strain>
    </source>
</reference>
<dbReference type="GO" id="GO:0005829">
    <property type="term" value="C:cytosol"/>
    <property type="evidence" value="ECO:0007669"/>
    <property type="project" value="TreeGrafter"/>
</dbReference>